<dbReference type="EMBL" id="FOGO01000004">
    <property type="protein sequence ID" value="SER76224.1"/>
    <property type="molecule type" value="Genomic_DNA"/>
</dbReference>
<proteinExistence type="predicted"/>
<dbReference type="OrthoDB" id="4322331at2"/>
<gene>
    <name evidence="2" type="ORF">SAMN05421870_10443</name>
</gene>
<feature type="domain" description="DUF1266" evidence="1">
    <location>
        <begin position="65"/>
        <end position="269"/>
    </location>
</feature>
<evidence type="ECO:0000313" key="3">
    <source>
        <dbReference type="Proteomes" id="UP000182841"/>
    </source>
</evidence>
<dbReference type="Proteomes" id="UP000182841">
    <property type="component" value="Unassembled WGS sequence"/>
</dbReference>
<sequence>MFGFLRKSPIFPWAGDRLRSARSGGETDEAVLRGLACGAHLKYANGDPWNTVADPRPAPKWERTRLKSMWNVTDAHRWYEMVQELLDGQISTPLWDMAMGARAALLVRRQGTPEAGQPVSEQAWNDALGRWLVDRLGPHHPELRDTSAALRESVSRILRYEARFREDGLLHRDAVVRRTLAWDLGRAANMACWGVDARFAQPDEAREALRVVGSAAAEEYDTWQDFSLGYVLGRCLHFDEDAFGSWYREVRDSHRLLTADRKSPWTALPLRG</sequence>
<organism evidence="2 3">
    <name type="scientific">Streptomyces qinglanensis</name>
    <dbReference type="NCBI Taxonomy" id="943816"/>
    <lineage>
        <taxon>Bacteria</taxon>
        <taxon>Bacillati</taxon>
        <taxon>Actinomycetota</taxon>
        <taxon>Actinomycetes</taxon>
        <taxon>Kitasatosporales</taxon>
        <taxon>Streptomycetaceae</taxon>
        <taxon>Streptomyces</taxon>
    </lineage>
</organism>
<name>A0A1H9RUE4_9ACTN</name>
<accession>A0A1H9RUE4</accession>
<dbReference type="AlphaFoldDB" id="A0A1H9RUE4"/>
<evidence type="ECO:0000313" key="2">
    <source>
        <dbReference type="EMBL" id="SER76224.1"/>
    </source>
</evidence>
<evidence type="ECO:0000259" key="1">
    <source>
        <dbReference type="Pfam" id="PF06889"/>
    </source>
</evidence>
<protein>
    <recommendedName>
        <fullName evidence="1">DUF1266 domain-containing protein</fullName>
    </recommendedName>
</protein>
<reference evidence="3" key="1">
    <citation type="submission" date="2016-10" db="EMBL/GenBank/DDBJ databases">
        <authorList>
            <person name="Varghese N."/>
            <person name="Submissions S."/>
        </authorList>
    </citation>
    <scope>NUCLEOTIDE SEQUENCE [LARGE SCALE GENOMIC DNA]</scope>
    <source>
        <strain evidence="3">CGMCC 4.6825</strain>
    </source>
</reference>
<dbReference type="Pfam" id="PF06889">
    <property type="entry name" value="DUF1266"/>
    <property type="match status" value="1"/>
</dbReference>
<keyword evidence="3" id="KW-1185">Reference proteome</keyword>
<dbReference type="RefSeq" id="WP_074999872.1">
    <property type="nucleotide sequence ID" value="NZ_FOGO01000004.1"/>
</dbReference>
<dbReference type="InterPro" id="IPR009677">
    <property type="entry name" value="DUF1266"/>
</dbReference>